<comment type="caution">
    <text evidence="1">The sequence shown here is derived from an EMBL/GenBank/DDBJ whole genome shotgun (WGS) entry which is preliminary data.</text>
</comment>
<name>A0AAV4IIM5_9GAST</name>
<dbReference type="InterPro" id="IPR036397">
    <property type="entry name" value="RNaseH_sf"/>
</dbReference>
<dbReference type="Pfam" id="PF13384">
    <property type="entry name" value="HTH_23"/>
    <property type="match status" value="1"/>
</dbReference>
<dbReference type="AlphaFoldDB" id="A0AAV4IIM5"/>
<dbReference type="InterPro" id="IPR009057">
    <property type="entry name" value="Homeodomain-like_sf"/>
</dbReference>
<dbReference type="EMBL" id="BMAT01013278">
    <property type="protein sequence ID" value="GFS09007.1"/>
    <property type="molecule type" value="Genomic_DNA"/>
</dbReference>
<keyword evidence="2" id="KW-1185">Reference proteome</keyword>
<evidence type="ECO:0008006" key="3">
    <source>
        <dbReference type="Google" id="ProtNLM"/>
    </source>
</evidence>
<dbReference type="SUPFAM" id="SSF46689">
    <property type="entry name" value="Homeodomain-like"/>
    <property type="match status" value="1"/>
</dbReference>
<accession>A0AAV4IIM5</accession>
<dbReference type="Gene3D" id="3.30.420.10">
    <property type="entry name" value="Ribonuclease H-like superfamily/Ribonuclease H"/>
    <property type="match status" value="1"/>
</dbReference>
<gene>
    <name evidence="1" type="ORF">ElyMa_006610000</name>
</gene>
<evidence type="ECO:0000313" key="1">
    <source>
        <dbReference type="EMBL" id="GFS09007.1"/>
    </source>
</evidence>
<evidence type="ECO:0000313" key="2">
    <source>
        <dbReference type="Proteomes" id="UP000762676"/>
    </source>
</evidence>
<organism evidence="1 2">
    <name type="scientific">Elysia marginata</name>
    <dbReference type="NCBI Taxonomy" id="1093978"/>
    <lineage>
        <taxon>Eukaryota</taxon>
        <taxon>Metazoa</taxon>
        <taxon>Spiralia</taxon>
        <taxon>Lophotrochozoa</taxon>
        <taxon>Mollusca</taxon>
        <taxon>Gastropoda</taxon>
        <taxon>Heterobranchia</taxon>
        <taxon>Euthyneura</taxon>
        <taxon>Panpulmonata</taxon>
        <taxon>Sacoglossa</taxon>
        <taxon>Placobranchoidea</taxon>
        <taxon>Plakobranchidae</taxon>
        <taxon>Elysia</taxon>
    </lineage>
</organism>
<dbReference type="GO" id="GO:0003676">
    <property type="term" value="F:nucleic acid binding"/>
    <property type="evidence" value="ECO:0007669"/>
    <property type="project" value="InterPro"/>
</dbReference>
<sequence length="124" mass="14153">MLRLSEVDRHRALGLLQAGIPVSEVSLRVNVNRTTIFRVRQRLHETDTEHAVWNRIECRSVVFSDESRFCIDHADGCVLVWRKSGEDTEQIALGNTTCGVGIFDDVLLYWEPKGSTHFISRSLL</sequence>
<protein>
    <recommendedName>
        <fullName evidence="3">Transposase IS30-like HTH domain-containing protein</fullName>
    </recommendedName>
</protein>
<reference evidence="1 2" key="1">
    <citation type="journal article" date="2021" name="Elife">
        <title>Chloroplast acquisition without the gene transfer in kleptoplastic sea slugs, Plakobranchus ocellatus.</title>
        <authorList>
            <person name="Maeda T."/>
            <person name="Takahashi S."/>
            <person name="Yoshida T."/>
            <person name="Shimamura S."/>
            <person name="Takaki Y."/>
            <person name="Nagai Y."/>
            <person name="Toyoda A."/>
            <person name="Suzuki Y."/>
            <person name="Arimoto A."/>
            <person name="Ishii H."/>
            <person name="Satoh N."/>
            <person name="Nishiyama T."/>
            <person name="Hasebe M."/>
            <person name="Maruyama T."/>
            <person name="Minagawa J."/>
            <person name="Obokata J."/>
            <person name="Shigenobu S."/>
        </authorList>
    </citation>
    <scope>NUCLEOTIDE SEQUENCE [LARGE SCALE GENOMIC DNA]</scope>
</reference>
<dbReference type="Proteomes" id="UP000762676">
    <property type="component" value="Unassembled WGS sequence"/>
</dbReference>
<proteinExistence type="predicted"/>